<evidence type="ECO:0000313" key="8">
    <source>
        <dbReference type="EMBL" id="KAI1892396.1"/>
    </source>
</evidence>
<dbReference type="Proteomes" id="UP000829720">
    <property type="component" value="Unassembled WGS sequence"/>
</dbReference>
<organism evidence="8 9">
    <name type="scientific">Albula goreensis</name>
    <dbReference type="NCBI Taxonomy" id="1534307"/>
    <lineage>
        <taxon>Eukaryota</taxon>
        <taxon>Metazoa</taxon>
        <taxon>Chordata</taxon>
        <taxon>Craniata</taxon>
        <taxon>Vertebrata</taxon>
        <taxon>Euteleostomi</taxon>
        <taxon>Actinopterygii</taxon>
        <taxon>Neopterygii</taxon>
        <taxon>Teleostei</taxon>
        <taxon>Albuliformes</taxon>
        <taxon>Albulidae</taxon>
        <taxon>Albula</taxon>
    </lineage>
</organism>
<keyword evidence="9" id="KW-1185">Reference proteome</keyword>
<feature type="domain" description="IF rod" evidence="7">
    <location>
        <begin position="69"/>
        <end position="368"/>
    </location>
</feature>
<dbReference type="Gene3D" id="1.20.5.1160">
    <property type="entry name" value="Vasodilator-stimulated phosphoprotein"/>
    <property type="match status" value="1"/>
</dbReference>
<evidence type="ECO:0000256" key="1">
    <source>
        <dbReference type="ARBA" id="ARBA00022754"/>
    </source>
</evidence>
<accession>A0A8T3D7Y9</accession>
<dbReference type="InterPro" id="IPR039008">
    <property type="entry name" value="IF_rod_dom"/>
</dbReference>
<dbReference type="OrthoDB" id="2441647at2759"/>
<feature type="coiled-coil region" evidence="5">
    <location>
        <begin position="87"/>
        <end position="171"/>
    </location>
</feature>
<dbReference type="FunFam" id="1.20.5.170:FF:000004">
    <property type="entry name" value="Keratin, type II cytoskeletal 5"/>
    <property type="match status" value="1"/>
</dbReference>
<gene>
    <name evidence="8" type="ORF">AGOR_G00132930</name>
</gene>
<dbReference type="SUPFAM" id="SSF64593">
    <property type="entry name" value="Intermediate filament protein, coiled coil region"/>
    <property type="match status" value="3"/>
</dbReference>
<feature type="coiled-coil region" evidence="5">
    <location>
        <begin position="266"/>
        <end position="346"/>
    </location>
</feature>
<dbReference type="AlphaFoldDB" id="A0A8T3D7Y9"/>
<sequence length="395" mass="45392">MSVKIKSVSSVKSSRSSVNVRSTRDFSSTSLGSFSTSYAPVTTVSYNKTILDPLNLEFDTSIQAIRTNEKEQIKSLNNRFASFIDKVRYLEQQNKMLETKLSLMQNQVGIGRSNIEPMFEAYIANLNRQLDLVNNDKARMDTELRTMQSLVEDNKQKYEDEIHKRNSLENDFVLLKKAASKIHGPRPIELRAIYEEEIRELQCSVKDTSVVVQMDNSRNLNMDHIMSEVKAQYEDIATRSREEAESWYKTKYDQMSAQMNVYGDQLRNTKTQISEINRSITRIQSEIDSVKGQRRHLETQITEAEERGALSVSEAKERIRDLEVALQRAKQDMAQQVRDYQELMNVKLALDIEIATYRKLLEGEELRLASQSLSTSCPSPLTTPKPKPRNQPSKS</sequence>
<keyword evidence="1 4" id="KW-0403">Intermediate filament</keyword>
<dbReference type="FunFam" id="1.20.5.500:FF:000001">
    <property type="entry name" value="Type II keratin 23"/>
    <property type="match status" value="1"/>
</dbReference>
<dbReference type="GO" id="GO:0030280">
    <property type="term" value="F:structural constituent of skin epidermis"/>
    <property type="evidence" value="ECO:0007669"/>
    <property type="project" value="TreeGrafter"/>
</dbReference>
<keyword evidence="2 5" id="KW-0175">Coiled coil</keyword>
<dbReference type="EMBL" id="JAERUA010000012">
    <property type="protein sequence ID" value="KAI1892396.1"/>
    <property type="molecule type" value="Genomic_DNA"/>
</dbReference>
<comment type="similarity">
    <text evidence="3 4">Belongs to the intermediate filament family.</text>
</comment>
<dbReference type="GO" id="GO:0031424">
    <property type="term" value="P:keratinization"/>
    <property type="evidence" value="ECO:0007669"/>
    <property type="project" value="TreeGrafter"/>
</dbReference>
<evidence type="ECO:0000256" key="3">
    <source>
        <dbReference type="ARBA" id="ARBA00061646"/>
    </source>
</evidence>
<dbReference type="GO" id="GO:0045109">
    <property type="term" value="P:intermediate filament organization"/>
    <property type="evidence" value="ECO:0007669"/>
    <property type="project" value="TreeGrafter"/>
</dbReference>
<evidence type="ECO:0000256" key="5">
    <source>
        <dbReference type="SAM" id="Coils"/>
    </source>
</evidence>
<dbReference type="Gene3D" id="1.20.5.170">
    <property type="match status" value="1"/>
</dbReference>
<dbReference type="PRINTS" id="PR01276">
    <property type="entry name" value="TYPE2KERATIN"/>
</dbReference>
<evidence type="ECO:0000313" key="9">
    <source>
        <dbReference type="Proteomes" id="UP000829720"/>
    </source>
</evidence>
<evidence type="ECO:0000256" key="6">
    <source>
        <dbReference type="SAM" id="MobiDB-lite"/>
    </source>
</evidence>
<dbReference type="PROSITE" id="PS51842">
    <property type="entry name" value="IF_ROD_2"/>
    <property type="match status" value="1"/>
</dbReference>
<comment type="caution">
    <text evidence="8">The sequence shown here is derived from an EMBL/GenBank/DDBJ whole genome shotgun (WGS) entry which is preliminary data.</text>
</comment>
<dbReference type="Gene3D" id="1.20.5.500">
    <property type="entry name" value="Single helix bin"/>
    <property type="match status" value="1"/>
</dbReference>
<reference evidence="8" key="1">
    <citation type="submission" date="2021-01" db="EMBL/GenBank/DDBJ databases">
        <authorList>
            <person name="Zahm M."/>
            <person name="Roques C."/>
            <person name="Cabau C."/>
            <person name="Klopp C."/>
            <person name="Donnadieu C."/>
            <person name="Jouanno E."/>
            <person name="Lampietro C."/>
            <person name="Louis A."/>
            <person name="Herpin A."/>
            <person name="Echchiki A."/>
            <person name="Berthelot C."/>
            <person name="Parey E."/>
            <person name="Roest-Crollius H."/>
            <person name="Braasch I."/>
            <person name="Postlethwait J."/>
            <person name="Bobe J."/>
            <person name="Montfort J."/>
            <person name="Bouchez O."/>
            <person name="Begum T."/>
            <person name="Mejri S."/>
            <person name="Adams A."/>
            <person name="Chen W.-J."/>
            <person name="Guiguen Y."/>
        </authorList>
    </citation>
    <scope>NUCLEOTIDE SEQUENCE</scope>
    <source>
        <tissue evidence="8">Blood</tissue>
    </source>
</reference>
<protein>
    <recommendedName>
        <fullName evidence="7">IF rod domain-containing protein</fullName>
    </recommendedName>
</protein>
<evidence type="ECO:0000259" key="7">
    <source>
        <dbReference type="PROSITE" id="PS51842"/>
    </source>
</evidence>
<dbReference type="GO" id="GO:0045095">
    <property type="term" value="C:keratin filament"/>
    <property type="evidence" value="ECO:0007669"/>
    <property type="project" value="InterPro"/>
</dbReference>
<name>A0A8T3D7Y9_9TELE</name>
<evidence type="ECO:0000256" key="2">
    <source>
        <dbReference type="ARBA" id="ARBA00023054"/>
    </source>
</evidence>
<dbReference type="FunFam" id="1.20.5.1160:FF:000001">
    <property type="entry name" value="Keratin type II"/>
    <property type="match status" value="1"/>
</dbReference>
<dbReference type="SMART" id="SM01391">
    <property type="entry name" value="Filament"/>
    <property type="match status" value="1"/>
</dbReference>
<feature type="region of interest" description="Disordered" evidence="6">
    <location>
        <begin position="369"/>
        <end position="395"/>
    </location>
</feature>
<dbReference type="PANTHER" id="PTHR45616:SF9">
    <property type="entry name" value="KERATIN, TYPE II CYTOSKELETAL 8-RELATED"/>
    <property type="match status" value="1"/>
</dbReference>
<dbReference type="InterPro" id="IPR003054">
    <property type="entry name" value="Keratin_II"/>
</dbReference>
<feature type="compositionally biased region" description="Low complexity" evidence="6">
    <location>
        <begin position="370"/>
        <end position="384"/>
    </location>
</feature>
<dbReference type="InterPro" id="IPR018039">
    <property type="entry name" value="IF_conserved"/>
</dbReference>
<dbReference type="GO" id="GO:0005615">
    <property type="term" value="C:extracellular space"/>
    <property type="evidence" value="ECO:0007669"/>
    <property type="project" value="TreeGrafter"/>
</dbReference>
<dbReference type="PROSITE" id="PS00226">
    <property type="entry name" value="IF_ROD_1"/>
    <property type="match status" value="1"/>
</dbReference>
<dbReference type="PANTHER" id="PTHR45616">
    <property type="entry name" value="GATA-TYPE DOMAIN-CONTAINING PROTEIN"/>
    <property type="match status" value="1"/>
</dbReference>
<proteinExistence type="inferred from homology"/>
<dbReference type="Pfam" id="PF00038">
    <property type="entry name" value="Filament"/>
    <property type="match status" value="2"/>
</dbReference>
<evidence type="ECO:0000256" key="4">
    <source>
        <dbReference type="RuleBase" id="RU000685"/>
    </source>
</evidence>